<dbReference type="eggNOG" id="COG0607">
    <property type="taxonomic scope" value="Bacteria"/>
</dbReference>
<dbReference type="PROSITE" id="PS51257">
    <property type="entry name" value="PROKAR_LIPOPROTEIN"/>
    <property type="match status" value="1"/>
</dbReference>
<feature type="signal peptide" evidence="1">
    <location>
        <begin position="1"/>
        <end position="22"/>
    </location>
</feature>
<name>U2FPS9_9MOLU</name>
<feature type="chain" id="PRO_5004627851" evidence="1">
    <location>
        <begin position="23"/>
        <end position="324"/>
    </location>
</feature>
<feature type="domain" description="Rhodanese" evidence="2">
    <location>
        <begin position="57"/>
        <end position="170"/>
    </location>
</feature>
<dbReference type="PROSITE" id="PS50206">
    <property type="entry name" value="RHODANESE_3"/>
    <property type="match status" value="2"/>
</dbReference>
<dbReference type="PANTHER" id="PTHR43031">
    <property type="entry name" value="FAD-DEPENDENT OXIDOREDUCTASE"/>
    <property type="match status" value="1"/>
</dbReference>
<comment type="caution">
    <text evidence="3">The sequence shown here is derived from an EMBL/GenBank/DDBJ whole genome shotgun (WGS) entry which is preliminary data.</text>
</comment>
<dbReference type="SMART" id="SM00450">
    <property type="entry name" value="RHOD"/>
    <property type="match status" value="2"/>
</dbReference>
<organism evidence="3 4">
    <name type="scientific">Haloplasma contractile SSD-17B</name>
    <dbReference type="NCBI Taxonomy" id="1033810"/>
    <lineage>
        <taxon>Bacteria</taxon>
        <taxon>Bacillati</taxon>
        <taxon>Mycoplasmatota</taxon>
        <taxon>Mollicutes</taxon>
        <taxon>Haloplasmatales</taxon>
        <taxon>Haloplasmataceae</taxon>
        <taxon>Haloplasma</taxon>
    </lineage>
</organism>
<dbReference type="OrthoDB" id="9800872at2"/>
<reference evidence="3 4" key="1">
    <citation type="journal article" date="2011" name="J. Bacteriol.">
        <title>Genome sequence of Haloplasma contractile, an unusual contractile bacterium from a deep-sea anoxic brine lake.</title>
        <authorList>
            <person name="Antunes A."/>
            <person name="Alam I."/>
            <person name="El Dorry H."/>
            <person name="Siam R."/>
            <person name="Robertson A."/>
            <person name="Bajic V.B."/>
            <person name="Stingl U."/>
        </authorList>
    </citation>
    <scope>NUCLEOTIDE SEQUENCE [LARGE SCALE GENOMIC DNA]</scope>
    <source>
        <strain evidence="3 4">SSD-17B</strain>
    </source>
</reference>
<dbReference type="RefSeq" id="WP_008826946.1">
    <property type="nucleotide sequence ID" value="NZ_AFNU02000002.1"/>
</dbReference>
<feature type="domain" description="Rhodanese" evidence="2">
    <location>
        <begin position="203"/>
        <end position="316"/>
    </location>
</feature>
<evidence type="ECO:0000259" key="2">
    <source>
        <dbReference type="PROSITE" id="PS50206"/>
    </source>
</evidence>
<evidence type="ECO:0000256" key="1">
    <source>
        <dbReference type="SAM" id="SignalP"/>
    </source>
</evidence>
<protein>
    <submittedName>
        <fullName evidence="3">Rhodanese domain protein</fullName>
    </submittedName>
</protein>
<dbReference type="STRING" id="1033810.HLPCO_000653"/>
<dbReference type="InterPro" id="IPR036873">
    <property type="entry name" value="Rhodanese-like_dom_sf"/>
</dbReference>
<dbReference type="Proteomes" id="UP000005707">
    <property type="component" value="Unassembled WGS sequence"/>
</dbReference>
<proteinExistence type="predicted"/>
<keyword evidence="4" id="KW-1185">Reference proteome</keyword>
<dbReference type="AlphaFoldDB" id="U2FPS9"/>
<dbReference type="InterPro" id="IPR001763">
    <property type="entry name" value="Rhodanese-like_dom"/>
</dbReference>
<dbReference type="InParanoid" id="U2FPS9"/>
<dbReference type="CDD" id="cd00158">
    <property type="entry name" value="RHOD"/>
    <property type="match status" value="2"/>
</dbReference>
<dbReference type="PANTHER" id="PTHR43031:SF1">
    <property type="entry name" value="PYRIDINE NUCLEOTIDE-DISULPHIDE OXIDOREDUCTASE"/>
    <property type="match status" value="1"/>
</dbReference>
<reference evidence="3 4" key="2">
    <citation type="journal article" date="2013" name="PLoS ONE">
        <title>INDIGO - INtegrated Data Warehouse of MIcrobial GenOmes with Examples from the Red Sea Extremophiles.</title>
        <authorList>
            <person name="Alam I."/>
            <person name="Antunes A."/>
            <person name="Kamau A.A."/>
            <person name="Ba Alawi W."/>
            <person name="Kalkatawi M."/>
            <person name="Stingl U."/>
            <person name="Bajic V.B."/>
        </authorList>
    </citation>
    <scope>NUCLEOTIDE SEQUENCE [LARGE SCALE GENOMIC DNA]</scope>
    <source>
        <strain evidence="3 4">SSD-17B</strain>
    </source>
</reference>
<dbReference type="Pfam" id="PF00581">
    <property type="entry name" value="Rhodanese"/>
    <property type="match status" value="1"/>
</dbReference>
<dbReference type="EMBL" id="AFNU02000002">
    <property type="protein sequence ID" value="ERJ13044.1"/>
    <property type="molecule type" value="Genomic_DNA"/>
</dbReference>
<dbReference type="SUPFAM" id="SSF52821">
    <property type="entry name" value="Rhodanese/Cell cycle control phosphatase"/>
    <property type="match status" value="2"/>
</dbReference>
<keyword evidence="1" id="KW-0732">Signal</keyword>
<gene>
    <name evidence="3" type="ORF">HLPCO_000653</name>
</gene>
<evidence type="ECO:0000313" key="3">
    <source>
        <dbReference type="EMBL" id="ERJ13044.1"/>
    </source>
</evidence>
<evidence type="ECO:0000313" key="4">
    <source>
        <dbReference type="Proteomes" id="UP000005707"/>
    </source>
</evidence>
<dbReference type="InterPro" id="IPR050229">
    <property type="entry name" value="GlpE_sulfurtransferase"/>
</dbReference>
<sequence length="324" mass="36424">MKKLLILLVVSVSFLSACNNNGEITTTEETNALPKVVTSIDLKDSKITMDNVDDYLFRDDVQYVDLRNFDDKFNSGYISGFEIIPFFQFLEGNMVTRSTESGKAWDASEATVNDDFAFENYFDKDKAIFLMCASGTRAGYLKAILDDKGYTTYNVGGFNNYDGDNKVLGDGEFTLVKPFPEAVTSIDVKDSAITIDNIDQYLFRSDVQYVDLRNFDDKFNSGYIRGFEMIPFFQFLEGEMVTRSTENGKVWDPSEGTVNDNFAFENYFDKDKAIFLMCASGTRAGYVKAILDAEGYITYNIGGFNNYDGNNKTLGDGEYSLPTS</sequence>
<dbReference type="Gene3D" id="3.40.250.10">
    <property type="entry name" value="Rhodanese-like domain"/>
    <property type="match status" value="2"/>
</dbReference>
<accession>U2FPS9</accession>